<dbReference type="AlphaFoldDB" id="A0A6P4DN77"/>
<reference evidence="2" key="1">
    <citation type="journal article" date="2016" name="Nat. Genet.">
        <title>The genome sequences of Arachis duranensis and Arachis ipaensis, the diploid ancestors of cultivated peanut.</title>
        <authorList>
            <person name="Bertioli D.J."/>
            <person name="Cannon S.B."/>
            <person name="Froenicke L."/>
            <person name="Huang G."/>
            <person name="Farmer A.D."/>
            <person name="Cannon E.K."/>
            <person name="Liu X."/>
            <person name="Gao D."/>
            <person name="Clevenger J."/>
            <person name="Dash S."/>
            <person name="Ren L."/>
            <person name="Moretzsohn M.C."/>
            <person name="Shirasawa K."/>
            <person name="Huang W."/>
            <person name="Vidigal B."/>
            <person name="Abernathy B."/>
            <person name="Chu Y."/>
            <person name="Niederhuth C.E."/>
            <person name="Umale P."/>
            <person name="Araujo A.C."/>
            <person name="Kozik A."/>
            <person name="Kim K.D."/>
            <person name="Burow M.D."/>
            <person name="Varshney R.K."/>
            <person name="Wang X."/>
            <person name="Zhang X."/>
            <person name="Barkley N."/>
            <person name="Guimaraes P.M."/>
            <person name="Isobe S."/>
            <person name="Guo B."/>
            <person name="Liao B."/>
            <person name="Stalker H.T."/>
            <person name="Schmitz R.J."/>
            <person name="Scheffler B.E."/>
            <person name="Leal-Bertioli S.C."/>
            <person name="Xun X."/>
            <person name="Jackson S.A."/>
            <person name="Michelmore R."/>
            <person name="Ozias-Akins P."/>
        </authorList>
    </citation>
    <scope>NUCLEOTIDE SEQUENCE [LARGE SCALE GENOMIC DNA]</scope>
    <source>
        <strain evidence="2">cv. V14167</strain>
    </source>
</reference>
<name>A0A6P4DN77_ARADU</name>
<dbReference type="Pfam" id="PF04937">
    <property type="entry name" value="DUF659"/>
    <property type="match status" value="2"/>
</dbReference>
<evidence type="ECO:0000313" key="3">
    <source>
        <dbReference type="RefSeq" id="XP_015967184.1"/>
    </source>
</evidence>
<accession>A0A6P4DN77</accession>
<dbReference type="GeneID" id="107490889"/>
<feature type="domain" description="DUF659" evidence="1">
    <location>
        <begin position="22"/>
        <end position="69"/>
    </location>
</feature>
<organism evidence="2 3">
    <name type="scientific">Arachis duranensis</name>
    <name type="common">Wild peanut</name>
    <dbReference type="NCBI Taxonomy" id="130453"/>
    <lineage>
        <taxon>Eukaryota</taxon>
        <taxon>Viridiplantae</taxon>
        <taxon>Streptophyta</taxon>
        <taxon>Embryophyta</taxon>
        <taxon>Tracheophyta</taxon>
        <taxon>Spermatophyta</taxon>
        <taxon>Magnoliopsida</taxon>
        <taxon>eudicotyledons</taxon>
        <taxon>Gunneridae</taxon>
        <taxon>Pentapetalae</taxon>
        <taxon>rosids</taxon>
        <taxon>fabids</taxon>
        <taxon>Fabales</taxon>
        <taxon>Fabaceae</taxon>
        <taxon>Papilionoideae</taxon>
        <taxon>50 kb inversion clade</taxon>
        <taxon>dalbergioids sensu lato</taxon>
        <taxon>Dalbergieae</taxon>
        <taxon>Pterocarpus clade</taxon>
        <taxon>Arachis</taxon>
    </lineage>
</organism>
<dbReference type="Proteomes" id="UP000515211">
    <property type="component" value="Chromosome 1"/>
</dbReference>
<dbReference type="RefSeq" id="XP_015967184.1">
    <property type="nucleotide sequence ID" value="XM_016111698.1"/>
</dbReference>
<dbReference type="KEGG" id="adu:107490889"/>
<dbReference type="InterPro" id="IPR007021">
    <property type="entry name" value="DUF659"/>
</dbReference>
<dbReference type="PANTHER" id="PTHR32166:SF121">
    <property type="entry name" value="DUF659 DOMAIN-CONTAINING PROTEIN"/>
    <property type="match status" value="1"/>
</dbReference>
<proteinExistence type="predicted"/>
<feature type="domain" description="DUF659" evidence="1">
    <location>
        <begin position="71"/>
        <end position="131"/>
    </location>
</feature>
<dbReference type="SUPFAM" id="SSF53098">
    <property type="entry name" value="Ribonuclease H-like"/>
    <property type="match status" value="1"/>
</dbReference>
<sequence length="332" mass="38144">MSPYFQDMLDGVAGIGLGYKGPSYDKLRVHLLADLKRESQILVDSYRSAWKETGCTLIADGWTDQRQRTPNNIVHVVTDNAANYVAASRLINRKYDNIYWSPCAAHCLNLILKDISSMAHISNLATRASKITVFVYNHTIFLSWLRETPKWREIVCLGATRSATGRAVSAIILDAKFWDDCFTVCKLVSPLIYLLRVVDADDPSSLGYVYEGMLRVEDAIKEMFRQSKTAYQPYTDIINSRWDKHLKKDLHAAAYFLNPKFFFNENYKEAPDVMRGLLDLVNFYCKCNNLDSVQAMKEIHLYRDRKESFDRQEVIPAASELKPGKNMVEYLF</sequence>
<dbReference type="InterPro" id="IPR012337">
    <property type="entry name" value="RNaseH-like_sf"/>
</dbReference>
<evidence type="ECO:0000313" key="2">
    <source>
        <dbReference type="Proteomes" id="UP000515211"/>
    </source>
</evidence>
<protein>
    <submittedName>
        <fullName evidence="3">Uncharacterized protein LOC107490889</fullName>
    </submittedName>
</protein>
<reference evidence="3" key="2">
    <citation type="submission" date="2025-08" db="UniProtKB">
        <authorList>
            <consortium name="RefSeq"/>
        </authorList>
    </citation>
    <scope>IDENTIFICATION</scope>
    <source>
        <tissue evidence="3">Whole plant</tissue>
    </source>
</reference>
<evidence type="ECO:0000259" key="1">
    <source>
        <dbReference type="Pfam" id="PF04937"/>
    </source>
</evidence>
<dbReference type="PANTHER" id="PTHR32166">
    <property type="entry name" value="OSJNBA0013A04.12 PROTEIN"/>
    <property type="match status" value="1"/>
</dbReference>
<keyword evidence="2" id="KW-1185">Reference proteome</keyword>
<gene>
    <name evidence="3" type="primary">LOC107490889</name>
</gene>